<dbReference type="RefSeq" id="WP_068765836.1">
    <property type="nucleotide sequence ID" value="NZ_CP017781.1"/>
</dbReference>
<organism evidence="1 2">
    <name type="scientific">Rhodobacter xanthinilyticus</name>
    <dbReference type="NCBI Taxonomy" id="1850250"/>
    <lineage>
        <taxon>Bacteria</taxon>
        <taxon>Pseudomonadati</taxon>
        <taxon>Pseudomonadota</taxon>
        <taxon>Alphaproteobacteria</taxon>
        <taxon>Rhodobacterales</taxon>
        <taxon>Rhodobacter group</taxon>
        <taxon>Rhodobacter</taxon>
    </lineage>
</organism>
<name>A0A1D9MDH1_9RHOB</name>
<gene>
    <name evidence="1" type="ORF">LPB142_11815</name>
</gene>
<keyword evidence="2" id="KW-1185">Reference proteome</keyword>
<evidence type="ECO:0000313" key="2">
    <source>
        <dbReference type="Proteomes" id="UP000176562"/>
    </source>
</evidence>
<protein>
    <recommendedName>
        <fullName evidence="3">Lipoprotein</fullName>
    </recommendedName>
</protein>
<proteinExistence type="predicted"/>
<dbReference type="AlphaFoldDB" id="A0A1D9MDH1"/>
<dbReference type="EMBL" id="CP017781">
    <property type="protein sequence ID" value="AOZ69925.1"/>
    <property type="molecule type" value="Genomic_DNA"/>
</dbReference>
<evidence type="ECO:0000313" key="1">
    <source>
        <dbReference type="EMBL" id="AOZ69925.1"/>
    </source>
</evidence>
<reference evidence="1 2" key="1">
    <citation type="submission" date="2016-10" db="EMBL/GenBank/DDBJ databases">
        <title>Rhodobacter sp. LPB0142, isolated from sea water.</title>
        <authorList>
            <person name="Kim E."/>
            <person name="Yi H."/>
        </authorList>
    </citation>
    <scope>NUCLEOTIDE SEQUENCE [LARGE SCALE GENOMIC DNA]</scope>
    <source>
        <strain evidence="1 2">LPB0142</strain>
    </source>
</reference>
<dbReference type="KEGG" id="rhp:LPB142_11815"/>
<evidence type="ECO:0008006" key="3">
    <source>
        <dbReference type="Google" id="ProtNLM"/>
    </source>
</evidence>
<dbReference type="PROSITE" id="PS51257">
    <property type="entry name" value="PROKAR_LIPOPROTEIN"/>
    <property type="match status" value="1"/>
</dbReference>
<accession>A0A1D9MDH1</accession>
<dbReference type="STRING" id="1850250.LPB142_11815"/>
<sequence length="118" mass="12428">MRIRCRSEGARRLALGGLFVLALAGCREAREAPLPPVGAAKMELEQAACTARGGQWLAEGAARFCLDRTRDGGEACRTSADCEGKCLARSMTCSPVQPLVGCNEIVTSAGLRVSECVN</sequence>
<dbReference type="Proteomes" id="UP000176562">
    <property type="component" value="Chromosome"/>
</dbReference>